<proteinExistence type="predicted"/>
<gene>
    <name evidence="3" type="ORF">H4W27_000128</name>
</gene>
<evidence type="ECO:0000256" key="1">
    <source>
        <dbReference type="ARBA" id="ARBA00022723"/>
    </source>
</evidence>
<dbReference type="InterPro" id="IPR002762">
    <property type="entry name" value="CbiX-like"/>
</dbReference>
<name>A0ABR9JAQ9_9MICC</name>
<keyword evidence="1" id="KW-0479">Metal-binding</keyword>
<dbReference type="InterPro" id="IPR050963">
    <property type="entry name" value="Sirohydro_Cobaltochel/CbiX"/>
</dbReference>
<dbReference type="CDD" id="cd03416">
    <property type="entry name" value="CbiX_SirB_N"/>
    <property type="match status" value="1"/>
</dbReference>
<keyword evidence="4" id="KW-1185">Reference proteome</keyword>
<dbReference type="PANTHER" id="PTHR33542">
    <property type="entry name" value="SIROHYDROCHLORIN FERROCHELATASE, CHLOROPLASTIC"/>
    <property type="match status" value="1"/>
</dbReference>
<dbReference type="Pfam" id="PF01903">
    <property type="entry name" value="CbiX"/>
    <property type="match status" value="2"/>
</dbReference>
<dbReference type="PANTHER" id="PTHR33542:SF5">
    <property type="entry name" value="FERROCHELATASE CHE1"/>
    <property type="match status" value="1"/>
</dbReference>
<evidence type="ECO:0000313" key="3">
    <source>
        <dbReference type="EMBL" id="MBE1523010.1"/>
    </source>
</evidence>
<dbReference type="EMBL" id="JADBED010000001">
    <property type="protein sequence ID" value="MBE1523010.1"/>
    <property type="molecule type" value="Genomic_DNA"/>
</dbReference>
<dbReference type="RefSeq" id="WP_318782051.1">
    <property type="nucleotide sequence ID" value="NZ_BAAALJ010000022.1"/>
</dbReference>
<protein>
    <submittedName>
        <fullName evidence="3">Sirohydrochlorin ferrochelatase</fullName>
    </submittedName>
</protein>
<accession>A0ABR9JAQ9</accession>
<dbReference type="Gene3D" id="3.40.50.1400">
    <property type="match status" value="2"/>
</dbReference>
<keyword evidence="2" id="KW-0456">Lyase</keyword>
<dbReference type="SUPFAM" id="SSF53800">
    <property type="entry name" value="Chelatase"/>
    <property type="match status" value="1"/>
</dbReference>
<comment type="caution">
    <text evidence="3">The sequence shown here is derived from an EMBL/GenBank/DDBJ whole genome shotgun (WGS) entry which is preliminary data.</text>
</comment>
<evidence type="ECO:0000313" key="4">
    <source>
        <dbReference type="Proteomes" id="UP000643525"/>
    </source>
</evidence>
<dbReference type="Proteomes" id="UP000643525">
    <property type="component" value="Unassembled WGS sequence"/>
</dbReference>
<evidence type="ECO:0000256" key="2">
    <source>
        <dbReference type="ARBA" id="ARBA00023239"/>
    </source>
</evidence>
<organism evidence="3 4">
    <name type="scientific">Nesterenkonia lutea</name>
    <dbReference type="NCBI Taxonomy" id="272919"/>
    <lineage>
        <taxon>Bacteria</taxon>
        <taxon>Bacillati</taxon>
        <taxon>Actinomycetota</taxon>
        <taxon>Actinomycetes</taxon>
        <taxon>Micrococcales</taxon>
        <taxon>Micrococcaceae</taxon>
        <taxon>Nesterenkonia</taxon>
    </lineage>
</organism>
<reference evidence="3 4" key="1">
    <citation type="submission" date="2020-10" db="EMBL/GenBank/DDBJ databases">
        <title>Sequencing the genomes of 1000 actinobacteria strains.</title>
        <authorList>
            <person name="Klenk H.-P."/>
        </authorList>
    </citation>
    <scope>NUCLEOTIDE SEQUENCE [LARGE SCALE GENOMIC DNA]</scope>
    <source>
        <strain evidence="3 4">DSM 15666</strain>
    </source>
</reference>
<sequence length="255" mass="26833">MSDRPSRAALLAISHGTSNPEGQRLVAQLVQQVSDAAAQRGLDHLVTLGHVDVQQPDVPNSLAALPESMPAVVVPVLLSAGFHVNVDLRRDTAGLDREVRISGALGPDDRLVELILQRMESAGVDAARDALVFAAAGSSDHSAVRDCREMASRLQARLGGPVQDAYLSFAEPSVPEAVASARAHTAQSGGRVILLSYLLAPGYFQSMLERAGADLVTSPLLPVGSEHAPRELVEIVLDRFAAGLAELTPVSHAAR</sequence>